<keyword evidence="3" id="KW-1185">Reference proteome</keyword>
<comment type="caution">
    <text evidence="2">The sequence shown here is derived from an EMBL/GenBank/DDBJ whole genome shotgun (WGS) entry which is preliminary data.</text>
</comment>
<dbReference type="PANTHER" id="PTHR42912">
    <property type="entry name" value="METHYLTRANSFERASE"/>
    <property type="match status" value="1"/>
</dbReference>
<dbReference type="OrthoDB" id="323463at2"/>
<accession>A0A317C0L8</accession>
<dbReference type="CDD" id="cd02440">
    <property type="entry name" value="AdoMet_MTases"/>
    <property type="match status" value="1"/>
</dbReference>
<sequence length="181" mass="20641">MKDDHRWLEPYSEMLQGKKVLELGCGSGIDTKVITKLTEHLVSGDLAPRINGTSTVLSLDHSKPLPFQSGSFDVVVASLCLHYFSLEKTKQIILELSRVLKPQGKMLCRVNSYRDENYGAMGYSAIEPGLYDVNGDQKRFFKKQEIQLLWSPEFTLDEIAHRAIDRYQKTKYVYEFSATKA</sequence>
<evidence type="ECO:0000259" key="1">
    <source>
        <dbReference type="Pfam" id="PF08241"/>
    </source>
</evidence>
<dbReference type="GO" id="GO:0008757">
    <property type="term" value="F:S-adenosylmethionine-dependent methyltransferase activity"/>
    <property type="evidence" value="ECO:0007669"/>
    <property type="project" value="InterPro"/>
</dbReference>
<proteinExistence type="predicted"/>
<dbReference type="InterPro" id="IPR013216">
    <property type="entry name" value="Methyltransf_11"/>
</dbReference>
<dbReference type="Gene3D" id="3.40.50.150">
    <property type="entry name" value="Vaccinia Virus protein VP39"/>
    <property type="match status" value="1"/>
</dbReference>
<dbReference type="Proteomes" id="UP000245539">
    <property type="component" value="Unassembled WGS sequence"/>
</dbReference>
<name>A0A317C0L8_9GAMM</name>
<protein>
    <recommendedName>
        <fullName evidence="1">Methyltransferase type 11 domain-containing protein</fullName>
    </recommendedName>
</protein>
<dbReference type="EMBL" id="QGKM01000110">
    <property type="protein sequence ID" value="PWQ92196.1"/>
    <property type="molecule type" value="Genomic_DNA"/>
</dbReference>
<evidence type="ECO:0000313" key="3">
    <source>
        <dbReference type="Proteomes" id="UP000245539"/>
    </source>
</evidence>
<dbReference type="InterPro" id="IPR029063">
    <property type="entry name" value="SAM-dependent_MTases_sf"/>
</dbReference>
<dbReference type="Pfam" id="PF08241">
    <property type="entry name" value="Methyltransf_11"/>
    <property type="match status" value="1"/>
</dbReference>
<organism evidence="2 3">
    <name type="scientific">Leucothrix pacifica</name>
    <dbReference type="NCBI Taxonomy" id="1247513"/>
    <lineage>
        <taxon>Bacteria</taxon>
        <taxon>Pseudomonadati</taxon>
        <taxon>Pseudomonadota</taxon>
        <taxon>Gammaproteobacteria</taxon>
        <taxon>Thiotrichales</taxon>
        <taxon>Thiotrichaceae</taxon>
        <taxon>Leucothrix</taxon>
    </lineage>
</organism>
<gene>
    <name evidence="2" type="ORF">DKW60_22285</name>
</gene>
<feature type="domain" description="Methyltransferase type 11" evidence="1">
    <location>
        <begin position="21"/>
        <end position="108"/>
    </location>
</feature>
<dbReference type="RefSeq" id="WP_109839861.1">
    <property type="nucleotide sequence ID" value="NZ_QGKM01000110.1"/>
</dbReference>
<dbReference type="InterPro" id="IPR050508">
    <property type="entry name" value="Methyltransf_Superfamily"/>
</dbReference>
<reference evidence="2 3" key="1">
    <citation type="submission" date="2018-05" db="EMBL/GenBank/DDBJ databases">
        <title>Leucothrix arctica sp. nov., isolated from Arctic seawater.</title>
        <authorList>
            <person name="Choi A."/>
            <person name="Baek K."/>
        </authorList>
    </citation>
    <scope>NUCLEOTIDE SEQUENCE [LARGE SCALE GENOMIC DNA]</scope>
    <source>
        <strain evidence="2 3">JCM 18388</strain>
    </source>
</reference>
<dbReference type="AlphaFoldDB" id="A0A317C0L8"/>
<dbReference type="SUPFAM" id="SSF53335">
    <property type="entry name" value="S-adenosyl-L-methionine-dependent methyltransferases"/>
    <property type="match status" value="1"/>
</dbReference>
<evidence type="ECO:0000313" key="2">
    <source>
        <dbReference type="EMBL" id="PWQ92196.1"/>
    </source>
</evidence>